<organism evidence="1 2">
    <name type="scientific">Pristionchus pacificus</name>
    <name type="common">Parasitic nematode worm</name>
    <dbReference type="NCBI Taxonomy" id="54126"/>
    <lineage>
        <taxon>Eukaryota</taxon>
        <taxon>Metazoa</taxon>
        <taxon>Ecdysozoa</taxon>
        <taxon>Nematoda</taxon>
        <taxon>Chromadorea</taxon>
        <taxon>Rhabditida</taxon>
        <taxon>Rhabditina</taxon>
        <taxon>Diplogasteromorpha</taxon>
        <taxon>Diplogasteroidea</taxon>
        <taxon>Neodiplogasteridae</taxon>
        <taxon>Pristionchus</taxon>
    </lineage>
</organism>
<reference evidence="1" key="2">
    <citation type="submission" date="2022-06" db="UniProtKB">
        <authorList>
            <consortium name="EnsemblMetazoa"/>
        </authorList>
    </citation>
    <scope>IDENTIFICATION</scope>
    <source>
        <strain evidence="1">PS312</strain>
    </source>
</reference>
<keyword evidence="2" id="KW-1185">Reference proteome</keyword>
<evidence type="ECO:0000313" key="2">
    <source>
        <dbReference type="Proteomes" id="UP000005239"/>
    </source>
</evidence>
<gene>
    <name evidence="1" type="primary">WBGene00278100</name>
</gene>
<sequence length="225" mass="25932">MEINVLKHLRKLESEKSDLVRSLDRVNTEIVAANYRVARKILDLINEISRKNPILNSIVYALYYAIHAGLTPKINPFIQKLLKFTNLEADFLANLSGVMFQYSIYSQQLAPRRHNHPAAAESFLYYLAYSALSHTLGTSRIDSIIESILTDDYTYPIIRLDHPVSTPMPDFSTIHRHFDAVLKIRPRVCKIAHFVDITQWEDKLEEAHLGRIYPFSPPDSPMHDD</sequence>
<name>A0A2A6CU30_PRIPA</name>
<dbReference type="AlphaFoldDB" id="A0A2A6CU30"/>
<dbReference type="Proteomes" id="UP000005239">
    <property type="component" value="Unassembled WGS sequence"/>
</dbReference>
<protein>
    <submittedName>
        <fullName evidence="1">Uncharacterized protein</fullName>
    </submittedName>
</protein>
<reference evidence="2" key="1">
    <citation type="journal article" date="2008" name="Nat. Genet.">
        <title>The Pristionchus pacificus genome provides a unique perspective on nematode lifestyle and parasitism.</title>
        <authorList>
            <person name="Dieterich C."/>
            <person name="Clifton S.W."/>
            <person name="Schuster L.N."/>
            <person name="Chinwalla A."/>
            <person name="Delehaunty K."/>
            <person name="Dinkelacker I."/>
            <person name="Fulton L."/>
            <person name="Fulton R."/>
            <person name="Godfrey J."/>
            <person name="Minx P."/>
            <person name="Mitreva M."/>
            <person name="Roeseler W."/>
            <person name="Tian H."/>
            <person name="Witte H."/>
            <person name="Yang S.P."/>
            <person name="Wilson R.K."/>
            <person name="Sommer R.J."/>
        </authorList>
    </citation>
    <scope>NUCLEOTIDE SEQUENCE [LARGE SCALE GENOMIC DNA]</scope>
    <source>
        <strain evidence="2">PS312</strain>
    </source>
</reference>
<proteinExistence type="predicted"/>
<dbReference type="EnsemblMetazoa" id="PPA39731.1">
    <property type="protein sequence ID" value="PPA39731.1"/>
    <property type="gene ID" value="WBGene00278100"/>
</dbReference>
<accession>A0A8R1UV99</accession>
<accession>A0A2A6CU30</accession>
<evidence type="ECO:0000313" key="1">
    <source>
        <dbReference type="EnsemblMetazoa" id="PPA39731.1"/>
    </source>
</evidence>